<evidence type="ECO:0000256" key="3">
    <source>
        <dbReference type="ARBA" id="ARBA00022989"/>
    </source>
</evidence>
<evidence type="ECO:0000256" key="2">
    <source>
        <dbReference type="ARBA" id="ARBA00022692"/>
    </source>
</evidence>
<dbReference type="GO" id="GO:0008237">
    <property type="term" value="F:metallopeptidase activity"/>
    <property type="evidence" value="ECO:0007669"/>
    <property type="project" value="UniProtKB-KW"/>
</dbReference>
<dbReference type="SUPFAM" id="SSF55486">
    <property type="entry name" value="Metalloproteases ('zincins'), catalytic domain"/>
    <property type="match status" value="1"/>
</dbReference>
<keyword evidence="7" id="KW-1185">Reference proteome</keyword>
<evidence type="ECO:0000313" key="7">
    <source>
        <dbReference type="Proteomes" id="UP000239872"/>
    </source>
</evidence>
<dbReference type="PANTHER" id="PTHR30168:SF0">
    <property type="entry name" value="INNER MEMBRANE PROTEIN"/>
    <property type="match status" value="1"/>
</dbReference>
<dbReference type="AlphaFoldDB" id="A0A2S7SQK4"/>
<accession>A0A2S7SQK4</accession>
<dbReference type="GO" id="GO:0016020">
    <property type="term" value="C:membrane"/>
    <property type="evidence" value="ECO:0007669"/>
    <property type="project" value="UniProtKB-SubCell"/>
</dbReference>
<evidence type="ECO:0000256" key="1">
    <source>
        <dbReference type="ARBA" id="ARBA00004167"/>
    </source>
</evidence>
<keyword evidence="2 5" id="KW-0812">Transmembrane</keyword>
<evidence type="ECO:0000256" key="4">
    <source>
        <dbReference type="ARBA" id="ARBA00023136"/>
    </source>
</evidence>
<gene>
    <name evidence="6" type="ORF">CJD36_020600</name>
</gene>
<feature type="transmembrane region" description="Helical" evidence="5">
    <location>
        <begin position="20"/>
        <end position="41"/>
    </location>
</feature>
<protein>
    <submittedName>
        <fullName evidence="6">Metalloprotease</fullName>
    </submittedName>
</protein>
<name>A0A2S7SQK4_9BACT</name>
<keyword evidence="3 5" id="KW-1133">Transmembrane helix</keyword>
<evidence type="ECO:0000313" key="6">
    <source>
        <dbReference type="EMBL" id="PQJ09189.1"/>
    </source>
</evidence>
<dbReference type="InterPro" id="IPR007343">
    <property type="entry name" value="Uncharacterised_pept_Zn_put"/>
</dbReference>
<dbReference type="Pfam" id="PF04228">
    <property type="entry name" value="Zn_peptidase"/>
    <property type="match status" value="1"/>
</dbReference>
<comment type="subcellular location">
    <subcellularLocation>
        <location evidence="1">Membrane</location>
        <topology evidence="1">Single-pass membrane protein</topology>
    </subcellularLocation>
</comment>
<dbReference type="EMBL" id="PPSL01000007">
    <property type="protein sequence ID" value="PQJ09189.1"/>
    <property type="molecule type" value="Genomic_DNA"/>
</dbReference>
<keyword evidence="6" id="KW-0378">Hydrolase</keyword>
<evidence type="ECO:0000256" key="5">
    <source>
        <dbReference type="SAM" id="Phobius"/>
    </source>
</evidence>
<reference evidence="6 7" key="1">
    <citation type="submission" date="2018-01" db="EMBL/GenBank/DDBJ databases">
        <title>A novel member of the phylum Bacteroidetes isolated from glacier ice.</title>
        <authorList>
            <person name="Liu Q."/>
            <person name="Xin Y.-H."/>
        </authorList>
    </citation>
    <scope>NUCLEOTIDE SEQUENCE [LARGE SCALE GENOMIC DNA]</scope>
    <source>
        <strain evidence="6 7">RB1R16</strain>
    </source>
</reference>
<keyword evidence="6" id="KW-0482">Metalloprotease</keyword>
<organism evidence="6 7">
    <name type="scientific">Flavipsychrobacter stenotrophus</name>
    <dbReference type="NCBI Taxonomy" id="2077091"/>
    <lineage>
        <taxon>Bacteria</taxon>
        <taxon>Pseudomonadati</taxon>
        <taxon>Bacteroidota</taxon>
        <taxon>Chitinophagia</taxon>
        <taxon>Chitinophagales</taxon>
        <taxon>Chitinophagaceae</taxon>
        <taxon>Flavipsychrobacter</taxon>
    </lineage>
</organism>
<dbReference type="GO" id="GO:0006508">
    <property type="term" value="P:proteolysis"/>
    <property type="evidence" value="ECO:0007669"/>
    <property type="project" value="UniProtKB-KW"/>
</dbReference>
<dbReference type="PANTHER" id="PTHR30168">
    <property type="entry name" value="PUTATIVE MEMBRANE PROTEIN YPFJ"/>
    <property type="match status" value="1"/>
</dbReference>
<keyword evidence="6" id="KW-0645">Protease</keyword>
<dbReference type="OrthoDB" id="9774900at2"/>
<dbReference type="Proteomes" id="UP000239872">
    <property type="component" value="Unassembled WGS sequence"/>
</dbReference>
<sequence>MKWLGGRESDNVEYSGRGGGGKLLGGGIGAGIIGLIIYLVTGYTPDQVNRMAGSSANNAPIETNKHFESGSAGNFASIVLAETEVIWDSLFTANGMTYTKPRLNIFEDEVNSACGGASAAVGPFYCPSDQKIYLDVSFFNELKDRFGAPGDFANAYVIAHEVGHHIQYLMGTTQKMSRLRGNGDRSGPHSTSVMLELQADFYAGVWAHYAEKMNSKDNPVVIEPGDIQAALNAANAVGDDRLQKQTQGRVVPDAFTHGTSKQRMYWFKKGYETGDMSQGDTFRELAN</sequence>
<keyword evidence="4 5" id="KW-0472">Membrane</keyword>
<dbReference type="RefSeq" id="WP_105041094.1">
    <property type="nucleotide sequence ID" value="NZ_PPSL01000007.1"/>
</dbReference>
<comment type="caution">
    <text evidence="6">The sequence shown here is derived from an EMBL/GenBank/DDBJ whole genome shotgun (WGS) entry which is preliminary data.</text>
</comment>
<proteinExistence type="predicted"/>